<reference evidence="7 8" key="1">
    <citation type="submission" date="2020-03" db="EMBL/GenBank/DDBJ databases">
        <title>WGS of the type strain of Planosporangium spp.</title>
        <authorList>
            <person name="Thawai C."/>
        </authorList>
    </citation>
    <scope>NUCLEOTIDE SEQUENCE [LARGE SCALE GENOMIC DNA]</scope>
    <source>
        <strain evidence="7 8">TBRC 5610</strain>
    </source>
</reference>
<feature type="transmembrane region" description="Helical" evidence="6">
    <location>
        <begin position="60"/>
        <end position="81"/>
    </location>
</feature>
<comment type="subcellular location">
    <subcellularLocation>
        <location evidence="1">Membrane</location>
        <topology evidence="1">Multi-pass membrane protein</topology>
    </subcellularLocation>
</comment>
<evidence type="ECO:0000256" key="3">
    <source>
        <dbReference type="ARBA" id="ARBA00022692"/>
    </source>
</evidence>
<sequence length="490" mass="52066">MATTVPQNSKLYNEDIAPRSEAGHWKAWDLFAWWMSAWHSLGGYAMAVGLIVLGISGWQMAVGLIVGLVIIYLFSNLMGAAGQKVGVPFPVFARISFGVYGANIPAILRAIVAVAWYGIQTYLASAAVMLLIVKVFPSAKGMTTASFLGLSGLGWLCFLVLWAAQLAVLWRGMEAVRKLSDFAGTTIWVAMIALAVWVLNRAHWSLNWNYREAVSNAPGGTFVALLGAIFITTAYMGGPMLNFADFTRLAPNARDVRRGNQLGLLLNGVAFGVVSVVIALASVKVYGKAVTDPLQMLADMDSVAMLLVAIISVAIATVGINIILNFVSPAYDFANAAPKYISFRTGGVITAVLALLVMPWKLYSNPIAVNYFIGGVGATMGPLLGITLVDYYLVRRGVVDVAALYSDDPNGPYFYRKGFNRKAIVSLVIAGVAALAAAYVPALSVLAHFSWPIGVLLGGVSYYLLNGAERAALAPRPAPAVVASGESVAS</sequence>
<feature type="transmembrane region" description="Helical" evidence="6">
    <location>
        <begin position="303"/>
        <end position="328"/>
    </location>
</feature>
<feature type="transmembrane region" description="Helical" evidence="6">
    <location>
        <begin position="148"/>
        <end position="170"/>
    </location>
</feature>
<feature type="transmembrane region" description="Helical" evidence="6">
    <location>
        <begin position="423"/>
        <end position="440"/>
    </location>
</feature>
<evidence type="ECO:0000256" key="5">
    <source>
        <dbReference type="ARBA" id="ARBA00023136"/>
    </source>
</evidence>
<feature type="transmembrane region" description="Helical" evidence="6">
    <location>
        <begin position="31"/>
        <end position="53"/>
    </location>
</feature>
<keyword evidence="5 6" id="KW-0472">Membrane</keyword>
<protein>
    <submittedName>
        <fullName evidence="7">NCS1 family nucleobase:cation symporter-1</fullName>
    </submittedName>
</protein>
<feature type="transmembrane region" description="Helical" evidence="6">
    <location>
        <begin position="446"/>
        <end position="465"/>
    </location>
</feature>
<feature type="transmembrane region" description="Helical" evidence="6">
    <location>
        <begin position="262"/>
        <end position="283"/>
    </location>
</feature>
<dbReference type="CDD" id="cd11555">
    <property type="entry name" value="SLC-NCS1sbd_u1"/>
    <property type="match status" value="1"/>
</dbReference>
<keyword evidence="4 6" id="KW-1133">Transmembrane helix</keyword>
<feature type="transmembrane region" description="Helical" evidence="6">
    <location>
        <begin position="219"/>
        <end position="241"/>
    </location>
</feature>
<feature type="transmembrane region" description="Helical" evidence="6">
    <location>
        <begin position="115"/>
        <end position="136"/>
    </location>
</feature>
<dbReference type="Pfam" id="PF02133">
    <property type="entry name" value="Transp_cyt_pur"/>
    <property type="match status" value="1"/>
</dbReference>
<dbReference type="InterPro" id="IPR001248">
    <property type="entry name" value="Pur-cyt_permease"/>
</dbReference>
<organism evidence="7 8">
    <name type="scientific">Planosporangium thailandense</name>
    <dbReference type="NCBI Taxonomy" id="765197"/>
    <lineage>
        <taxon>Bacteria</taxon>
        <taxon>Bacillati</taxon>
        <taxon>Actinomycetota</taxon>
        <taxon>Actinomycetes</taxon>
        <taxon>Micromonosporales</taxon>
        <taxon>Micromonosporaceae</taxon>
        <taxon>Planosporangium</taxon>
    </lineage>
</organism>
<evidence type="ECO:0000256" key="6">
    <source>
        <dbReference type="SAM" id="Phobius"/>
    </source>
</evidence>
<keyword evidence="3 6" id="KW-0812">Transmembrane</keyword>
<name>A0ABX0Y4Q5_9ACTN</name>
<evidence type="ECO:0000256" key="4">
    <source>
        <dbReference type="ARBA" id="ARBA00022989"/>
    </source>
</evidence>
<comment type="similarity">
    <text evidence="2">Belongs to the purine-cytosine permease (2.A.39) family.</text>
</comment>
<accession>A0ABX0Y4Q5</accession>
<dbReference type="EMBL" id="JAATVY010000025">
    <property type="protein sequence ID" value="NJC73076.1"/>
    <property type="molecule type" value="Genomic_DNA"/>
</dbReference>
<evidence type="ECO:0000313" key="7">
    <source>
        <dbReference type="EMBL" id="NJC73076.1"/>
    </source>
</evidence>
<dbReference type="Proteomes" id="UP000722989">
    <property type="component" value="Unassembled WGS sequence"/>
</dbReference>
<dbReference type="PANTHER" id="PTHR30618">
    <property type="entry name" value="NCS1 FAMILY PURINE/PYRIMIDINE TRANSPORTER"/>
    <property type="match status" value="1"/>
</dbReference>
<evidence type="ECO:0000256" key="2">
    <source>
        <dbReference type="ARBA" id="ARBA00008974"/>
    </source>
</evidence>
<gene>
    <name evidence="7" type="ORF">HC031_25655</name>
</gene>
<evidence type="ECO:0000256" key="1">
    <source>
        <dbReference type="ARBA" id="ARBA00004141"/>
    </source>
</evidence>
<dbReference type="PANTHER" id="PTHR30618:SF6">
    <property type="entry name" value="NCS1 FAMILY NUCLEOBASE:CATION SYMPORTER-1"/>
    <property type="match status" value="1"/>
</dbReference>
<feature type="transmembrane region" description="Helical" evidence="6">
    <location>
        <begin position="372"/>
        <end position="394"/>
    </location>
</feature>
<comment type="caution">
    <text evidence="7">The sequence shown here is derived from an EMBL/GenBank/DDBJ whole genome shotgun (WGS) entry which is preliminary data.</text>
</comment>
<proteinExistence type="inferred from homology"/>
<keyword evidence="8" id="KW-1185">Reference proteome</keyword>
<dbReference type="Gene3D" id="1.10.4160.10">
    <property type="entry name" value="Hydantoin permease"/>
    <property type="match status" value="1"/>
</dbReference>
<feature type="transmembrane region" description="Helical" evidence="6">
    <location>
        <begin position="340"/>
        <end position="360"/>
    </location>
</feature>
<dbReference type="InterPro" id="IPR045225">
    <property type="entry name" value="Uracil/uridine/allantoin_perm"/>
</dbReference>
<evidence type="ECO:0000313" key="8">
    <source>
        <dbReference type="Proteomes" id="UP000722989"/>
    </source>
</evidence>
<dbReference type="RefSeq" id="WP_167927985.1">
    <property type="nucleotide sequence ID" value="NZ_JAATVY010000025.1"/>
</dbReference>
<feature type="transmembrane region" description="Helical" evidence="6">
    <location>
        <begin position="87"/>
        <end position="108"/>
    </location>
</feature>
<feature type="transmembrane region" description="Helical" evidence="6">
    <location>
        <begin position="182"/>
        <end position="199"/>
    </location>
</feature>